<keyword evidence="2" id="KW-1185">Reference proteome</keyword>
<dbReference type="EMBL" id="AZBU02000004">
    <property type="protein sequence ID" value="TKR83010.1"/>
    <property type="molecule type" value="Genomic_DNA"/>
</dbReference>
<sequence length="340" mass="39913">MDDVPFAFRVAVASLLSEPNPEHLDSYFFSDELWTKTLQDEWRSRTYLGLTLRQLSDSSWIYAFKEGYPMKILSLHDLTQNANCFRVCSILIQGRGFSSYEVPEVQDEKMFPLSSRFSSFMNFVFFMVPPQNRLQPHVTVTGTFDKVTGSQIAKEFIHLDPVHLDISEYNPAFDPILEKYLKSSKLYSKCDLSHCDSTTAICTPSTMALLRRHFHESQVFSYLTIHNSACRFTFDDFKAIFNVLLKMDFSWEDVDDYPMYTIFKGYFENDAKHRLLGFRPELAHSQNDIQGFISNKDPEDKSYIFMWEKNEEEDLYEGLYIRVCVYGDLRDLWEIEFCKL</sequence>
<evidence type="ECO:0000313" key="2">
    <source>
        <dbReference type="Proteomes" id="UP000298663"/>
    </source>
</evidence>
<organism evidence="1 2">
    <name type="scientific">Steinernema carpocapsae</name>
    <name type="common">Entomopathogenic nematode</name>
    <dbReference type="NCBI Taxonomy" id="34508"/>
    <lineage>
        <taxon>Eukaryota</taxon>
        <taxon>Metazoa</taxon>
        <taxon>Ecdysozoa</taxon>
        <taxon>Nematoda</taxon>
        <taxon>Chromadorea</taxon>
        <taxon>Rhabditida</taxon>
        <taxon>Tylenchina</taxon>
        <taxon>Panagrolaimomorpha</taxon>
        <taxon>Strongyloidoidea</taxon>
        <taxon>Steinernematidae</taxon>
        <taxon>Steinernema</taxon>
    </lineage>
</organism>
<name>A0A4U5NJM9_STECR</name>
<dbReference type="Proteomes" id="UP000298663">
    <property type="component" value="Unassembled WGS sequence"/>
</dbReference>
<comment type="caution">
    <text evidence="1">The sequence shown here is derived from an EMBL/GenBank/DDBJ whole genome shotgun (WGS) entry which is preliminary data.</text>
</comment>
<gene>
    <name evidence="1" type="ORF">L596_016667</name>
</gene>
<proteinExistence type="predicted"/>
<reference evidence="1 2" key="1">
    <citation type="journal article" date="2015" name="Genome Biol.">
        <title>Comparative genomics of Steinernema reveals deeply conserved gene regulatory networks.</title>
        <authorList>
            <person name="Dillman A.R."/>
            <person name="Macchietto M."/>
            <person name="Porter C.F."/>
            <person name="Rogers A."/>
            <person name="Williams B."/>
            <person name="Antoshechkin I."/>
            <person name="Lee M.M."/>
            <person name="Goodwin Z."/>
            <person name="Lu X."/>
            <person name="Lewis E.E."/>
            <person name="Goodrich-Blair H."/>
            <person name="Stock S.P."/>
            <person name="Adams B.J."/>
            <person name="Sternberg P.W."/>
            <person name="Mortazavi A."/>
        </authorList>
    </citation>
    <scope>NUCLEOTIDE SEQUENCE [LARGE SCALE GENOMIC DNA]</scope>
    <source>
        <strain evidence="1 2">ALL</strain>
    </source>
</reference>
<accession>A0A4U5NJM9</accession>
<reference evidence="1 2" key="2">
    <citation type="journal article" date="2019" name="G3 (Bethesda)">
        <title>Hybrid Assembly of the Genome of the Entomopathogenic Nematode Steinernema carpocapsae Identifies the X-Chromosome.</title>
        <authorList>
            <person name="Serra L."/>
            <person name="Macchietto M."/>
            <person name="Macias-Munoz A."/>
            <person name="McGill C.J."/>
            <person name="Rodriguez I.M."/>
            <person name="Rodriguez B."/>
            <person name="Murad R."/>
            <person name="Mortazavi A."/>
        </authorList>
    </citation>
    <scope>NUCLEOTIDE SEQUENCE [LARGE SCALE GENOMIC DNA]</scope>
    <source>
        <strain evidence="1 2">ALL</strain>
    </source>
</reference>
<dbReference type="AlphaFoldDB" id="A0A4U5NJM9"/>
<evidence type="ECO:0000313" key="1">
    <source>
        <dbReference type="EMBL" id="TKR83010.1"/>
    </source>
</evidence>
<protein>
    <submittedName>
        <fullName evidence="1">Uncharacterized protein</fullName>
    </submittedName>
</protein>